<evidence type="ECO:0000256" key="1">
    <source>
        <dbReference type="ARBA" id="ARBA00009667"/>
    </source>
</evidence>
<gene>
    <name evidence="6" type="ORF">DM484_09635</name>
</gene>
<protein>
    <recommendedName>
        <fullName evidence="8">Nickel transporter</fullName>
    </recommendedName>
</protein>
<dbReference type="Gene3D" id="3.20.20.70">
    <property type="entry name" value="Aldolase class I"/>
    <property type="match status" value="1"/>
</dbReference>
<evidence type="ECO:0000313" key="7">
    <source>
        <dbReference type="Proteomes" id="UP000249396"/>
    </source>
</evidence>
<dbReference type="GO" id="GO:0005737">
    <property type="term" value="C:cytoplasm"/>
    <property type="evidence" value="ECO:0007669"/>
    <property type="project" value="TreeGrafter"/>
</dbReference>
<dbReference type="GO" id="GO:0000105">
    <property type="term" value="P:L-histidine biosynthetic process"/>
    <property type="evidence" value="ECO:0007669"/>
    <property type="project" value="UniProtKB-KW"/>
</dbReference>
<evidence type="ECO:0000313" key="6">
    <source>
        <dbReference type="EMBL" id="PZN80653.1"/>
    </source>
</evidence>
<evidence type="ECO:0000256" key="3">
    <source>
        <dbReference type="ARBA" id="ARBA00023102"/>
    </source>
</evidence>
<evidence type="ECO:0000256" key="4">
    <source>
        <dbReference type="ARBA" id="ARBA00029440"/>
    </source>
</evidence>
<comment type="similarity">
    <text evidence="1 5">Belongs to the HisA/HisF family.</text>
</comment>
<proteinExistence type="inferred from homology"/>
<dbReference type="EMBL" id="QJPH01000279">
    <property type="protein sequence ID" value="PZN80653.1"/>
    <property type="molecule type" value="Genomic_DNA"/>
</dbReference>
<reference evidence="6 7" key="1">
    <citation type="journal article" date="2018" name="Aquat. Microb. Ecol.">
        <title>Gammaproteobacterial methanotrophs dominate.</title>
        <authorList>
            <person name="Rissanen A.J."/>
            <person name="Saarenheimo J."/>
            <person name="Tiirola M."/>
            <person name="Peura S."/>
            <person name="Aalto S.L."/>
            <person name="Karvinen A."/>
            <person name="Nykanen H."/>
        </authorList>
    </citation>
    <scope>NUCLEOTIDE SEQUENCE [LARGE SCALE GENOMIC DNA]</scope>
    <source>
        <strain evidence="6">AMbin10</strain>
    </source>
</reference>
<dbReference type="AlphaFoldDB" id="A0A2W4RBS0"/>
<organism evidence="6 7">
    <name type="scientific">Candidatus Methylumidiphilus alinenensis</name>
    <dbReference type="NCBI Taxonomy" id="2202197"/>
    <lineage>
        <taxon>Bacteria</taxon>
        <taxon>Pseudomonadati</taxon>
        <taxon>Pseudomonadota</taxon>
        <taxon>Gammaproteobacteria</taxon>
        <taxon>Methylococcales</taxon>
        <taxon>Candidatus Methylumidiphilus</taxon>
    </lineage>
</organism>
<dbReference type="SUPFAM" id="SSF51366">
    <property type="entry name" value="Ribulose-phoshate binding barrel"/>
    <property type="match status" value="1"/>
</dbReference>
<dbReference type="Pfam" id="PF00977">
    <property type="entry name" value="His_biosynth"/>
    <property type="match status" value="1"/>
</dbReference>
<evidence type="ECO:0000256" key="5">
    <source>
        <dbReference type="RuleBase" id="RU003657"/>
    </source>
</evidence>
<dbReference type="GO" id="GO:0003949">
    <property type="term" value="F:1-(5-phosphoribosyl)-5-[(5-phosphoribosylamino)methylideneamino]imidazole-4-carboxamide isomerase activity"/>
    <property type="evidence" value="ECO:0007669"/>
    <property type="project" value="InterPro"/>
</dbReference>
<accession>A0A2W4RBS0</accession>
<evidence type="ECO:0000256" key="2">
    <source>
        <dbReference type="ARBA" id="ARBA00022605"/>
    </source>
</evidence>
<dbReference type="CDD" id="cd04723">
    <property type="entry name" value="HisA_HisF"/>
    <property type="match status" value="1"/>
</dbReference>
<dbReference type="InterPro" id="IPR044524">
    <property type="entry name" value="Isoase_HisA-like"/>
</dbReference>
<dbReference type="PANTHER" id="PTHR43090">
    <property type="entry name" value="1-(5-PHOSPHORIBOSYL)-5-[(5-PHOSPHORIBOSYLAMINO)METHYLIDENEAMINO] IMIDAZOLE-4-CARBOXAMIDE ISOMERASE"/>
    <property type="match status" value="1"/>
</dbReference>
<evidence type="ECO:0008006" key="8">
    <source>
        <dbReference type="Google" id="ProtNLM"/>
    </source>
</evidence>
<keyword evidence="3 5" id="KW-0368">Histidine biosynthesis</keyword>
<comment type="pathway">
    <text evidence="4">Amino-acid biosynthesis.</text>
</comment>
<comment type="caution">
    <text evidence="6">The sequence shown here is derived from an EMBL/GenBank/DDBJ whole genome shotgun (WGS) entry which is preliminary data.</text>
</comment>
<dbReference type="InterPro" id="IPR011060">
    <property type="entry name" value="RibuloseP-bd_barrel"/>
</dbReference>
<sequence>MYLMQIIPVIDLMHGCVVHARKGQRDHYKPIQTPLCSGSSPHAVIDGLMALHGFKTLYVADLDALMGVGDHHELLGCLQHDYPGLQFWIDQGLPPSRLPASGLNCRPVIGSESLVGKSPLLLTSLGREFILSLDFIGEDLVGGTGLLEDSGLWPDTVIIMSLSLVGSGEGPDFLRLEQFRTQMPEKNFIAAGGVRDVDDLYRLEGLGVGGVLLASALHLGKMDTSVLRSFG</sequence>
<dbReference type="InterPro" id="IPR013785">
    <property type="entry name" value="Aldolase_TIM"/>
</dbReference>
<dbReference type="PANTHER" id="PTHR43090:SF2">
    <property type="entry name" value="1-(5-PHOSPHORIBOSYL)-5-[(5-PHOSPHORIBOSYLAMINO)METHYLIDENEAMINO] IMIDAZOLE-4-CARBOXAMIDE ISOMERASE"/>
    <property type="match status" value="1"/>
</dbReference>
<keyword evidence="2 5" id="KW-0028">Amino-acid biosynthesis</keyword>
<dbReference type="GO" id="GO:0000162">
    <property type="term" value="P:L-tryptophan biosynthetic process"/>
    <property type="evidence" value="ECO:0007669"/>
    <property type="project" value="TreeGrafter"/>
</dbReference>
<dbReference type="InterPro" id="IPR006062">
    <property type="entry name" value="His_biosynth"/>
</dbReference>
<name>A0A2W4RBS0_9GAMM</name>
<dbReference type="Proteomes" id="UP000249396">
    <property type="component" value="Unassembled WGS sequence"/>
</dbReference>